<protein>
    <submittedName>
        <fullName evidence="2">Uncharacterized protein</fullName>
    </submittedName>
</protein>
<feature type="compositionally biased region" description="Basic and acidic residues" evidence="1">
    <location>
        <begin position="33"/>
        <end position="46"/>
    </location>
</feature>
<keyword evidence="3" id="KW-1185">Reference proteome</keyword>
<evidence type="ECO:0000256" key="1">
    <source>
        <dbReference type="SAM" id="MobiDB-lite"/>
    </source>
</evidence>
<feature type="region of interest" description="Disordered" evidence="1">
    <location>
        <begin position="25"/>
        <end position="96"/>
    </location>
</feature>
<proteinExistence type="predicted"/>
<evidence type="ECO:0000313" key="2">
    <source>
        <dbReference type="EMBL" id="CAG9325500.1"/>
    </source>
</evidence>
<feature type="compositionally biased region" description="Polar residues" evidence="1">
    <location>
        <begin position="80"/>
        <end position="96"/>
    </location>
</feature>
<comment type="caution">
    <text evidence="2">The sequence shown here is derived from an EMBL/GenBank/DDBJ whole genome shotgun (WGS) entry which is preliminary data.</text>
</comment>
<name>A0AAU9JX59_9CILI</name>
<reference evidence="2" key="1">
    <citation type="submission" date="2021-09" db="EMBL/GenBank/DDBJ databases">
        <authorList>
            <consortium name="AG Swart"/>
            <person name="Singh M."/>
            <person name="Singh A."/>
            <person name="Seah K."/>
            <person name="Emmerich C."/>
        </authorList>
    </citation>
    <scope>NUCLEOTIDE SEQUENCE</scope>
    <source>
        <strain evidence="2">ATCC30299</strain>
    </source>
</reference>
<evidence type="ECO:0000313" key="3">
    <source>
        <dbReference type="Proteomes" id="UP001162131"/>
    </source>
</evidence>
<sequence>MIGKPSSYNYLVNRDDLTALNAINQGGYPQQRSPERAARNPLKVDDIQGASSKSSYLKPGTQKYPTSQGPQGLSLPSYDQGYQNPPSSDHNRRFQSNPRSLMAPYAVLEDNPPDLLARRQMGEIVQQKEAKMSRNPMPNQPYSNYPPQARLGAFPTAVNNQITDSVIQRKPNYTDFPPSLNPQITDSVVQMNVNISPNDEAYLRNAALFFGVDLQSDSNPYAGQINRQMMDNPNVPRNDSNYQKNAAKFFGITPPPTGYPMRGELRSDANMPSYNDRVYIKNAAKFYGVTPPQTGDVSQAVRGNFGGDQYTSVNDPKYAKNAAKFYGITPPPTGFLQQSQNYQQISSQQINISPNDLAYQANAARFFGVDPPQTTHNNYSQPEVSYNDPVYKKNASKFYGVTPQATGNNFAQENIYSPSYNDPKYQRDAANFYGVTPLPSRGGPEMMQNIGSKNPGSYNDFSRQNIDNAYAKNAAIFFGVSPPNSAGNDGLMARNEKPMANYFEMAPTQGGINPQQDPKYMKNAAKFYGITPPPTGYNYGAGGSPQMMNQYNSYASNKPGLAANARRIFG</sequence>
<organism evidence="2 3">
    <name type="scientific">Blepharisma stoltei</name>
    <dbReference type="NCBI Taxonomy" id="1481888"/>
    <lineage>
        <taxon>Eukaryota</taxon>
        <taxon>Sar</taxon>
        <taxon>Alveolata</taxon>
        <taxon>Ciliophora</taxon>
        <taxon>Postciliodesmatophora</taxon>
        <taxon>Heterotrichea</taxon>
        <taxon>Heterotrichida</taxon>
        <taxon>Blepharismidae</taxon>
        <taxon>Blepharisma</taxon>
    </lineage>
</organism>
<dbReference type="EMBL" id="CAJZBQ010000038">
    <property type="protein sequence ID" value="CAG9325500.1"/>
    <property type="molecule type" value="Genomic_DNA"/>
</dbReference>
<dbReference type="Proteomes" id="UP001162131">
    <property type="component" value="Unassembled WGS sequence"/>
</dbReference>
<dbReference type="AlphaFoldDB" id="A0AAU9JX59"/>
<accession>A0AAU9JX59</accession>
<gene>
    <name evidence="2" type="ORF">BSTOLATCC_MIC38753</name>
</gene>